<dbReference type="InterPro" id="IPR000089">
    <property type="entry name" value="Biotin_lipoyl"/>
</dbReference>
<dbReference type="Gene3D" id="2.40.50.100">
    <property type="match status" value="1"/>
</dbReference>
<organism evidence="4 5">
    <name type="scientific">Skermanella cutis</name>
    <dbReference type="NCBI Taxonomy" id="2775420"/>
    <lineage>
        <taxon>Bacteria</taxon>
        <taxon>Pseudomonadati</taxon>
        <taxon>Pseudomonadota</taxon>
        <taxon>Alphaproteobacteria</taxon>
        <taxon>Rhodospirillales</taxon>
        <taxon>Azospirillaceae</taxon>
        <taxon>Skermanella</taxon>
    </lineage>
</organism>
<comment type="cofactor">
    <cofactor evidence="1">
        <name>(R)-lipoate</name>
        <dbReference type="ChEBI" id="CHEBI:83088"/>
    </cofactor>
</comment>
<dbReference type="CDD" id="cd06849">
    <property type="entry name" value="lipoyl_domain"/>
    <property type="match status" value="1"/>
</dbReference>
<dbReference type="Pfam" id="PF00364">
    <property type="entry name" value="Biotin_lipoyl"/>
    <property type="match status" value="1"/>
</dbReference>
<dbReference type="PANTHER" id="PTHR43194">
    <property type="entry name" value="HYDROLASE ALPHA/BETA FOLD FAMILY"/>
    <property type="match status" value="1"/>
</dbReference>
<name>A0ABX7BIB1_9PROT</name>
<evidence type="ECO:0000256" key="1">
    <source>
        <dbReference type="ARBA" id="ARBA00001938"/>
    </source>
</evidence>
<dbReference type="RefSeq" id="WP_201082063.1">
    <property type="nucleotide sequence ID" value="NZ_CP067421.1"/>
</dbReference>
<dbReference type="PRINTS" id="PR00111">
    <property type="entry name" value="ABHYDROLASE"/>
</dbReference>
<evidence type="ECO:0000313" key="4">
    <source>
        <dbReference type="EMBL" id="QQP92836.1"/>
    </source>
</evidence>
<evidence type="ECO:0000259" key="3">
    <source>
        <dbReference type="PROSITE" id="PS50968"/>
    </source>
</evidence>
<dbReference type="Pfam" id="PF00561">
    <property type="entry name" value="Abhydrolase_1"/>
    <property type="match status" value="1"/>
</dbReference>
<reference evidence="4" key="1">
    <citation type="submission" date="2021-02" db="EMBL/GenBank/DDBJ databases">
        <title>Skermanella TT6 skin isolate.</title>
        <authorList>
            <person name="Lee K."/>
            <person name="Ganzorig M."/>
        </authorList>
    </citation>
    <scope>NUCLEOTIDE SEQUENCE</scope>
    <source>
        <strain evidence="4">TT6</strain>
    </source>
</reference>
<evidence type="ECO:0000313" key="5">
    <source>
        <dbReference type="Proteomes" id="UP000595197"/>
    </source>
</evidence>
<dbReference type="InterPro" id="IPR029058">
    <property type="entry name" value="AB_hydrolase_fold"/>
</dbReference>
<accession>A0ABX7BIB1</accession>
<dbReference type="InterPro" id="IPR011053">
    <property type="entry name" value="Single_hybrid_motif"/>
</dbReference>
<feature type="domain" description="Lipoyl-binding" evidence="3">
    <location>
        <begin position="5"/>
        <end position="80"/>
    </location>
</feature>
<protein>
    <submittedName>
        <fullName evidence="4">Acetoin dehydrogenase dihydrolipoyllysine-residue acetyltransferase subunit</fullName>
    </submittedName>
</protein>
<dbReference type="PROSITE" id="PS00189">
    <property type="entry name" value="LIPOYL"/>
    <property type="match status" value="1"/>
</dbReference>
<gene>
    <name evidence="4" type="ORF">IGS68_30820</name>
</gene>
<dbReference type="SUPFAM" id="SSF51230">
    <property type="entry name" value="Single hybrid motif"/>
    <property type="match status" value="1"/>
</dbReference>
<dbReference type="InterPro" id="IPR003016">
    <property type="entry name" value="2-oxoA_DH_lipoyl-BS"/>
</dbReference>
<geneLocation type="plasmid" evidence="4 5">
    <name>pTT6-1</name>
</geneLocation>
<evidence type="ECO:0000256" key="2">
    <source>
        <dbReference type="ARBA" id="ARBA00022823"/>
    </source>
</evidence>
<keyword evidence="2" id="KW-0450">Lipoyl</keyword>
<dbReference type="SUPFAM" id="SSF53474">
    <property type="entry name" value="alpha/beta-Hydrolases"/>
    <property type="match status" value="1"/>
</dbReference>
<proteinExistence type="predicted"/>
<dbReference type="Proteomes" id="UP000595197">
    <property type="component" value="Plasmid pTT6-1"/>
</dbReference>
<dbReference type="Gene3D" id="3.40.50.1820">
    <property type="entry name" value="alpha/beta hydrolase"/>
    <property type="match status" value="1"/>
</dbReference>
<keyword evidence="4" id="KW-0614">Plasmid</keyword>
<dbReference type="InterPro" id="IPR000073">
    <property type="entry name" value="AB_hydrolase_1"/>
</dbReference>
<dbReference type="NCBIfam" id="NF011457">
    <property type="entry name" value="PRK14875.1"/>
    <property type="match status" value="1"/>
</dbReference>
<dbReference type="EMBL" id="CP067421">
    <property type="protein sequence ID" value="QQP92836.1"/>
    <property type="molecule type" value="Genomic_DNA"/>
</dbReference>
<dbReference type="PANTHER" id="PTHR43194:SF5">
    <property type="entry name" value="PIMELOYL-[ACYL-CARRIER PROTEIN] METHYL ESTER ESTERASE"/>
    <property type="match status" value="1"/>
</dbReference>
<dbReference type="InterPro" id="IPR050228">
    <property type="entry name" value="Carboxylesterase_BioH"/>
</dbReference>
<sequence length="374" mass="38858">MSERIHPVTIPRWGMTMTEGQIAGWLVAVGQPVKAGDEIVEIETTKITNVMESAASGLMRRHLVEPGRSAPVGSLIAVIADADVPDEEIDAFIRDRATAGPDGAADGDAAAGPRQITVAGRGLAVLSAGTGEATPLVMVHGFGGDLNNWMFNQPALAEDRPVHAIDLPAHGGSEPPAGPLTPESLTSALRAALDGLGLPRVHLAGHSLGGAVALGLALDEPERVASLVLVAPAGLGPEIDRDYIGGFVAAERRKEMKEVLGRLFADPAAVRREMVDEVLKAKRQDGVTEALAGLADSAFPAGGQAIDLRGRLAELTVPVLVVWGAEDRIIPAAQASGLPDPIRVERIAGAGHMPHMEQAPAVNRLLRDFLATAG</sequence>
<keyword evidence="5" id="KW-1185">Reference proteome</keyword>
<dbReference type="PROSITE" id="PS50968">
    <property type="entry name" value="BIOTINYL_LIPOYL"/>
    <property type="match status" value="1"/>
</dbReference>